<feature type="transmembrane region" description="Helical" evidence="7">
    <location>
        <begin position="90"/>
        <end position="110"/>
    </location>
</feature>
<feature type="transmembrane region" description="Helical" evidence="7">
    <location>
        <begin position="130"/>
        <end position="151"/>
    </location>
</feature>
<feature type="transmembrane region" description="Helical" evidence="7">
    <location>
        <begin position="301"/>
        <end position="322"/>
    </location>
</feature>
<accession>A0AAN9UQ09</accession>
<feature type="compositionally biased region" description="Basic and acidic residues" evidence="6">
    <location>
        <begin position="398"/>
        <end position="407"/>
    </location>
</feature>
<evidence type="ECO:0000313" key="8">
    <source>
        <dbReference type="EMBL" id="KAK7751931.1"/>
    </source>
</evidence>
<feature type="transmembrane region" description="Helical" evidence="7">
    <location>
        <begin position="18"/>
        <end position="36"/>
    </location>
</feature>
<keyword evidence="2" id="KW-0813">Transport</keyword>
<dbReference type="Gene3D" id="1.20.1740.10">
    <property type="entry name" value="Amino acid/polyamine transporter I"/>
    <property type="match status" value="1"/>
</dbReference>
<gene>
    <name evidence="8" type="ORF">SLS62_006074</name>
</gene>
<evidence type="ECO:0000313" key="9">
    <source>
        <dbReference type="Proteomes" id="UP001320420"/>
    </source>
</evidence>
<feature type="transmembrane region" description="Helical" evidence="7">
    <location>
        <begin position="257"/>
        <end position="280"/>
    </location>
</feature>
<keyword evidence="4 7" id="KW-1133">Transmembrane helix</keyword>
<dbReference type="GO" id="GO:0022857">
    <property type="term" value="F:transmembrane transporter activity"/>
    <property type="evidence" value="ECO:0007669"/>
    <property type="project" value="InterPro"/>
</dbReference>
<evidence type="ECO:0000256" key="6">
    <source>
        <dbReference type="SAM" id="MobiDB-lite"/>
    </source>
</evidence>
<organism evidence="8 9">
    <name type="scientific">Diatrype stigma</name>
    <dbReference type="NCBI Taxonomy" id="117547"/>
    <lineage>
        <taxon>Eukaryota</taxon>
        <taxon>Fungi</taxon>
        <taxon>Dikarya</taxon>
        <taxon>Ascomycota</taxon>
        <taxon>Pezizomycotina</taxon>
        <taxon>Sordariomycetes</taxon>
        <taxon>Xylariomycetidae</taxon>
        <taxon>Xylariales</taxon>
        <taxon>Diatrypaceae</taxon>
        <taxon>Diatrype</taxon>
    </lineage>
</organism>
<feature type="region of interest" description="Disordered" evidence="6">
    <location>
        <begin position="365"/>
        <end position="407"/>
    </location>
</feature>
<comment type="subcellular location">
    <subcellularLocation>
        <location evidence="1">Membrane</location>
        <topology evidence="1">Multi-pass membrane protein</topology>
    </subcellularLocation>
</comment>
<dbReference type="PANTHER" id="PTHR45649:SF29">
    <property type="entry name" value="AMINO ACID TRANSPORTER (EUROFUNG)"/>
    <property type="match status" value="1"/>
</dbReference>
<evidence type="ECO:0000256" key="7">
    <source>
        <dbReference type="SAM" id="Phobius"/>
    </source>
</evidence>
<dbReference type="InterPro" id="IPR002293">
    <property type="entry name" value="AA/rel_permease1"/>
</dbReference>
<feature type="transmembrane region" description="Helical" evidence="7">
    <location>
        <begin position="48"/>
        <end position="70"/>
    </location>
</feature>
<dbReference type="AlphaFoldDB" id="A0AAN9UQ09"/>
<reference evidence="8 9" key="1">
    <citation type="submission" date="2024-02" db="EMBL/GenBank/DDBJ databases">
        <title>De novo assembly and annotation of 12 fungi associated with fruit tree decline syndrome in Ontario, Canada.</title>
        <authorList>
            <person name="Sulman M."/>
            <person name="Ellouze W."/>
            <person name="Ilyukhin E."/>
        </authorList>
    </citation>
    <scope>NUCLEOTIDE SEQUENCE [LARGE SCALE GENOMIC DNA]</scope>
    <source>
        <strain evidence="8 9">M11/M66-122</strain>
    </source>
</reference>
<feature type="transmembrane region" description="Helical" evidence="7">
    <location>
        <begin position="328"/>
        <end position="349"/>
    </location>
</feature>
<dbReference type="PIRSF" id="PIRSF006060">
    <property type="entry name" value="AA_transporter"/>
    <property type="match status" value="1"/>
</dbReference>
<dbReference type="Proteomes" id="UP001320420">
    <property type="component" value="Unassembled WGS sequence"/>
</dbReference>
<name>A0AAN9UQ09_9PEZI</name>
<comment type="caution">
    <text evidence="8">The sequence shown here is derived from an EMBL/GenBank/DDBJ whole genome shotgun (WGS) entry which is preliminary data.</text>
</comment>
<protein>
    <recommendedName>
        <fullName evidence="10">Amino acid transporter</fullName>
    </recommendedName>
</protein>
<sequence length="407" mass="44033">MIITCGTISNPDYVPETWHTYLVLLLVLFIDGLFTTQSTRFIGQLNKVGTVFNVVIVLVFIVWFPVGSINTPKTSDSRKVWTNFENGTDWPIGWAMIMGFLTTIWTMSGYDAPFHLAEECSNANVASPRAIVITAQLGFYLGWAVILVMAYTVTDLTAVMSGAQPFGVLCEQVLGRRAGLALFGLNIAAQFFVGEGCTITATRVVFAFARDGALPGSRFWSRVDSRTRTPVIATWGVLAVAALLGLLSFAGPVAIGAVFSIGAIAQYTAFTGPIALKLFMGRGKFRRGPWYLGRWSRPTNAVACAWWLLIVPALCFPAARGVDLVPQTMNWTCLIYGGAMLLAMVYYAISARTWFKGPRINLDHARGPKPGHESGPRVLEGRDAQDPDDGGDGSTGGAEKKVVGSVV</sequence>
<evidence type="ECO:0000256" key="3">
    <source>
        <dbReference type="ARBA" id="ARBA00022692"/>
    </source>
</evidence>
<feature type="transmembrane region" description="Helical" evidence="7">
    <location>
        <begin position="230"/>
        <end position="251"/>
    </location>
</feature>
<evidence type="ECO:0008006" key="10">
    <source>
        <dbReference type="Google" id="ProtNLM"/>
    </source>
</evidence>
<dbReference type="Pfam" id="PF13520">
    <property type="entry name" value="AA_permease_2"/>
    <property type="match status" value="1"/>
</dbReference>
<evidence type="ECO:0000256" key="4">
    <source>
        <dbReference type="ARBA" id="ARBA00022989"/>
    </source>
</evidence>
<keyword evidence="3 7" id="KW-0812">Transmembrane</keyword>
<dbReference type="GO" id="GO:0016020">
    <property type="term" value="C:membrane"/>
    <property type="evidence" value="ECO:0007669"/>
    <property type="project" value="UniProtKB-SubCell"/>
</dbReference>
<dbReference type="PANTHER" id="PTHR45649">
    <property type="entry name" value="AMINO-ACID PERMEASE BAT1"/>
    <property type="match status" value="1"/>
</dbReference>
<keyword evidence="5 7" id="KW-0472">Membrane</keyword>
<keyword evidence="9" id="KW-1185">Reference proteome</keyword>
<evidence type="ECO:0000256" key="1">
    <source>
        <dbReference type="ARBA" id="ARBA00004141"/>
    </source>
</evidence>
<dbReference type="EMBL" id="JAKJXP020000043">
    <property type="protein sequence ID" value="KAK7751931.1"/>
    <property type="molecule type" value="Genomic_DNA"/>
</dbReference>
<feature type="compositionally biased region" description="Basic and acidic residues" evidence="6">
    <location>
        <begin position="365"/>
        <end position="385"/>
    </location>
</feature>
<evidence type="ECO:0000256" key="2">
    <source>
        <dbReference type="ARBA" id="ARBA00022448"/>
    </source>
</evidence>
<proteinExistence type="predicted"/>
<evidence type="ECO:0000256" key="5">
    <source>
        <dbReference type="ARBA" id="ARBA00023136"/>
    </source>
</evidence>